<keyword evidence="3" id="KW-1185">Reference proteome</keyword>
<name>A0ABD3VNH4_SINWO</name>
<feature type="compositionally biased region" description="Basic residues" evidence="1">
    <location>
        <begin position="361"/>
        <end position="381"/>
    </location>
</feature>
<feature type="compositionally biased region" description="Polar residues" evidence="1">
    <location>
        <begin position="618"/>
        <end position="633"/>
    </location>
</feature>
<feature type="compositionally biased region" description="Polar residues" evidence="1">
    <location>
        <begin position="386"/>
        <end position="403"/>
    </location>
</feature>
<protein>
    <submittedName>
        <fullName evidence="2">Uncharacterized protein</fullName>
    </submittedName>
</protein>
<feature type="region of interest" description="Disordered" evidence="1">
    <location>
        <begin position="187"/>
        <end position="686"/>
    </location>
</feature>
<accession>A0ABD3VNH4</accession>
<feature type="compositionally biased region" description="Polar residues" evidence="1">
    <location>
        <begin position="585"/>
        <end position="597"/>
    </location>
</feature>
<feature type="region of interest" description="Disordered" evidence="1">
    <location>
        <begin position="111"/>
        <end position="169"/>
    </location>
</feature>
<sequence>MTRGMGRTPNRRETSSSEVMSHPGTPEWISGAQVIFKTPNSAMKPTRNRRTSIYQGRKSPQKQDIDSKQTPNGRFKVPVPFVISPPGVKTRARRSSIYQKAGAKNVVNLSFSPPKEGVHARATRKTSSMISETKKSPISTSRRKSMIIPGKKNSSAGTHTRQTSRLSVYMKNGKESTILTSVIEKADINSKVMSSNSASDTVIIQLPAGKKSPGSSTKKRKARSAFNLPSPGFSPTAEKARSDQESPSASPASRQSSRKASKNPSIRAASKTPKRKMNIPEQTSTPIEVVAFEVQTPDNRGGENALSNKSANKVKRTPAAKRKSSSPGKERNSPLKSPTPVESLASVDKSPHLMMDQNSSAKKRRISSVKCPSPKKLKTPGKHQVSLKSPSLNKVKTPVSQQIILKPKLTPAEKLSSLQTPASNSPKSRRKNNNSADMSTLSVEDKNSSFVKRKRSATPLKQEKQQTPSVSKKSKLSSTARTGTPSAEPVKSATKTVHELTTSPPMQCRQQTPSVSKTLNLSSPAEKTVHEVTVELPNRRNSCYSTPMSTSSVVVNKSAKRKRSASPSKQDKQQSPSASKRFKLSSPTRTLSPSAGSVKSVEKSLQDVTVEMSHSEQKSTTMINNQKESLIQIKTSPKKQKAKKTAKVKSKKPTFGKKMKTITTKSSLEKTRTPTPGRPRKDVATDSTGFVRKKLIDGVSNGEKEVISILKSEFSKTDVKMQSTPNEDDSILNTTVSTDSRSSRCIIL</sequence>
<feature type="compositionally biased region" description="Low complexity" evidence="1">
    <location>
        <begin position="565"/>
        <end position="579"/>
    </location>
</feature>
<organism evidence="2 3">
    <name type="scientific">Sinanodonta woodiana</name>
    <name type="common">Chinese pond mussel</name>
    <name type="synonym">Anodonta woodiana</name>
    <dbReference type="NCBI Taxonomy" id="1069815"/>
    <lineage>
        <taxon>Eukaryota</taxon>
        <taxon>Metazoa</taxon>
        <taxon>Spiralia</taxon>
        <taxon>Lophotrochozoa</taxon>
        <taxon>Mollusca</taxon>
        <taxon>Bivalvia</taxon>
        <taxon>Autobranchia</taxon>
        <taxon>Heteroconchia</taxon>
        <taxon>Palaeoheterodonta</taxon>
        <taxon>Unionida</taxon>
        <taxon>Unionoidea</taxon>
        <taxon>Unionidae</taxon>
        <taxon>Unioninae</taxon>
        <taxon>Sinanodonta</taxon>
    </lineage>
</organism>
<evidence type="ECO:0000313" key="3">
    <source>
        <dbReference type="Proteomes" id="UP001634394"/>
    </source>
</evidence>
<comment type="caution">
    <text evidence="2">The sequence shown here is derived from an EMBL/GenBank/DDBJ whole genome shotgun (WGS) entry which is preliminary data.</text>
</comment>
<proteinExistence type="predicted"/>
<dbReference type="AlphaFoldDB" id="A0ABD3VNH4"/>
<feature type="region of interest" description="Disordered" evidence="1">
    <location>
        <begin position="720"/>
        <end position="742"/>
    </location>
</feature>
<feature type="compositionally biased region" description="Basic residues" evidence="1">
    <location>
        <begin position="312"/>
        <end position="324"/>
    </location>
</feature>
<feature type="compositionally biased region" description="Polar residues" evidence="1">
    <location>
        <begin position="539"/>
        <end position="555"/>
    </location>
</feature>
<feature type="compositionally biased region" description="Polar residues" evidence="1">
    <location>
        <begin position="720"/>
        <end position="740"/>
    </location>
</feature>
<evidence type="ECO:0000256" key="1">
    <source>
        <dbReference type="SAM" id="MobiDB-lite"/>
    </source>
</evidence>
<dbReference type="EMBL" id="JBJQND010000010">
    <property type="protein sequence ID" value="KAL3863147.1"/>
    <property type="molecule type" value="Genomic_DNA"/>
</dbReference>
<feature type="region of interest" description="Disordered" evidence="1">
    <location>
        <begin position="1"/>
        <end position="89"/>
    </location>
</feature>
<evidence type="ECO:0000313" key="2">
    <source>
        <dbReference type="EMBL" id="KAL3863147.1"/>
    </source>
</evidence>
<feature type="compositionally biased region" description="Low complexity" evidence="1">
    <location>
        <begin position="246"/>
        <end position="255"/>
    </location>
</feature>
<gene>
    <name evidence="2" type="ORF">ACJMK2_004916</name>
</gene>
<dbReference type="Proteomes" id="UP001634394">
    <property type="component" value="Unassembled WGS sequence"/>
</dbReference>
<feature type="compositionally biased region" description="Polar residues" evidence="1">
    <location>
        <begin position="191"/>
        <end position="202"/>
    </location>
</feature>
<feature type="compositionally biased region" description="Polar residues" evidence="1">
    <location>
        <begin position="493"/>
        <end position="525"/>
    </location>
</feature>
<feature type="compositionally biased region" description="Polar residues" evidence="1">
    <location>
        <begin position="465"/>
        <end position="485"/>
    </location>
</feature>
<feature type="compositionally biased region" description="Basic residues" evidence="1">
    <location>
        <begin position="636"/>
        <end position="660"/>
    </location>
</feature>
<reference evidence="2 3" key="1">
    <citation type="submission" date="2024-11" db="EMBL/GenBank/DDBJ databases">
        <title>Chromosome-level genome assembly of the freshwater bivalve Anodonta woodiana.</title>
        <authorList>
            <person name="Chen X."/>
        </authorList>
    </citation>
    <scope>NUCLEOTIDE SEQUENCE [LARGE SCALE GENOMIC DNA]</scope>
    <source>
        <strain evidence="2">MN2024</strain>
        <tissue evidence="2">Gills</tissue>
    </source>
</reference>
<feature type="compositionally biased region" description="Polar residues" evidence="1">
    <location>
        <begin position="125"/>
        <end position="140"/>
    </location>
</feature>
<feature type="compositionally biased region" description="Polar residues" evidence="1">
    <location>
        <begin position="152"/>
        <end position="166"/>
    </location>
</feature>